<proteinExistence type="inferred from homology"/>
<dbReference type="SUPFAM" id="SSF54534">
    <property type="entry name" value="FKBP-like"/>
    <property type="match status" value="1"/>
</dbReference>
<evidence type="ECO:0000256" key="4">
    <source>
        <dbReference type="ARBA" id="ARBA00023235"/>
    </source>
</evidence>
<dbReference type="Gene3D" id="3.10.50.40">
    <property type="match status" value="1"/>
</dbReference>
<evidence type="ECO:0000256" key="1">
    <source>
        <dbReference type="ARBA" id="ARBA00000971"/>
    </source>
</evidence>
<gene>
    <name evidence="9" type="ORF">B1sIIB91_02995</name>
</gene>
<organism evidence="9 10">
    <name type="scientific">Candidatus Nanopelagicus abundans</name>
    <dbReference type="NCBI Taxonomy" id="1884916"/>
    <lineage>
        <taxon>Bacteria</taxon>
        <taxon>Bacillati</taxon>
        <taxon>Actinomycetota</taxon>
        <taxon>Actinomycetes</taxon>
        <taxon>Candidatus Nanopelagicales</taxon>
        <taxon>Candidatus Nanopelagicaceae</taxon>
        <taxon>Candidatus Nanopelagicus</taxon>
    </lineage>
</organism>
<dbReference type="PANTHER" id="PTHR43811">
    <property type="entry name" value="FKBP-TYPE PEPTIDYL-PROLYL CIS-TRANS ISOMERASE FKPA"/>
    <property type="match status" value="1"/>
</dbReference>
<reference evidence="9 10" key="1">
    <citation type="submission" date="2016-07" db="EMBL/GenBank/DDBJ databases">
        <title>High microdiversification within the ubiquitous acI lineage of Actinobacteria.</title>
        <authorList>
            <person name="Neuenschwander S.M."/>
            <person name="Salcher M."/>
            <person name="Ghai R."/>
            <person name="Pernthaler J."/>
        </authorList>
    </citation>
    <scope>NUCLEOTIDE SEQUENCE [LARGE SCALE GENOMIC DNA]</scope>
    <source>
        <strain evidence="9">MMS-IIB-91</strain>
    </source>
</reference>
<comment type="similarity">
    <text evidence="2 6">Belongs to the FKBP-type PPIase family.</text>
</comment>
<sequence length="138" mass="14107">MTNQGQSPSALPKVGGTKGSKPSITAPSGQAPATLLSEDIFIGSGKEAIATSTLEVHYTLMAWGTGQVVESSWDRGQTATFPLSGVIAGWQQGIPGMKEGGRRLLVIPPDLGYGAQGSAGGIAPNETLIFVVDLVSVI</sequence>
<dbReference type="PANTHER" id="PTHR43811:SF19">
    <property type="entry name" value="39 KDA FK506-BINDING NUCLEAR PROTEIN"/>
    <property type="match status" value="1"/>
</dbReference>
<keyword evidence="4 5" id="KW-0413">Isomerase</keyword>
<feature type="domain" description="PPIase FKBP-type" evidence="8">
    <location>
        <begin position="51"/>
        <end position="138"/>
    </location>
</feature>
<dbReference type="PROSITE" id="PS50059">
    <property type="entry name" value="FKBP_PPIASE"/>
    <property type="match status" value="1"/>
</dbReference>
<protein>
    <recommendedName>
        <fullName evidence="6">Peptidyl-prolyl cis-trans isomerase</fullName>
        <ecNumber evidence="6">5.2.1.8</ecNumber>
    </recommendedName>
</protein>
<dbReference type="GO" id="GO:0003755">
    <property type="term" value="F:peptidyl-prolyl cis-trans isomerase activity"/>
    <property type="evidence" value="ECO:0007669"/>
    <property type="project" value="UniProtKB-UniRule"/>
</dbReference>
<dbReference type="EMBL" id="CP016779">
    <property type="protein sequence ID" value="ASY24437.1"/>
    <property type="molecule type" value="Genomic_DNA"/>
</dbReference>
<evidence type="ECO:0000256" key="3">
    <source>
        <dbReference type="ARBA" id="ARBA00023110"/>
    </source>
</evidence>
<accession>A0A249L603</accession>
<dbReference type="AlphaFoldDB" id="A0A249L603"/>
<evidence type="ECO:0000256" key="7">
    <source>
        <dbReference type="SAM" id="MobiDB-lite"/>
    </source>
</evidence>
<name>A0A249L603_9ACTN</name>
<dbReference type="KEGG" id="nab:B1sIIB91_02995"/>
<dbReference type="OrthoDB" id="25996at2"/>
<dbReference type="Proteomes" id="UP000217210">
    <property type="component" value="Chromosome"/>
</dbReference>
<evidence type="ECO:0000259" key="8">
    <source>
        <dbReference type="PROSITE" id="PS50059"/>
    </source>
</evidence>
<dbReference type="Pfam" id="PF00254">
    <property type="entry name" value="FKBP_C"/>
    <property type="match status" value="1"/>
</dbReference>
<feature type="region of interest" description="Disordered" evidence="7">
    <location>
        <begin position="1"/>
        <end position="31"/>
    </location>
</feature>
<dbReference type="EC" id="5.2.1.8" evidence="6"/>
<keyword evidence="3 5" id="KW-0697">Rotamase</keyword>
<evidence type="ECO:0000256" key="6">
    <source>
        <dbReference type="RuleBase" id="RU003915"/>
    </source>
</evidence>
<comment type="catalytic activity">
    <reaction evidence="1 5 6">
        <text>[protein]-peptidylproline (omega=180) = [protein]-peptidylproline (omega=0)</text>
        <dbReference type="Rhea" id="RHEA:16237"/>
        <dbReference type="Rhea" id="RHEA-COMP:10747"/>
        <dbReference type="Rhea" id="RHEA-COMP:10748"/>
        <dbReference type="ChEBI" id="CHEBI:83833"/>
        <dbReference type="ChEBI" id="CHEBI:83834"/>
        <dbReference type="EC" id="5.2.1.8"/>
    </reaction>
</comment>
<dbReference type="InterPro" id="IPR001179">
    <property type="entry name" value="PPIase_FKBP_dom"/>
</dbReference>
<evidence type="ECO:0000313" key="10">
    <source>
        <dbReference type="Proteomes" id="UP000217210"/>
    </source>
</evidence>
<keyword evidence="10" id="KW-1185">Reference proteome</keyword>
<evidence type="ECO:0000256" key="2">
    <source>
        <dbReference type="ARBA" id="ARBA00006577"/>
    </source>
</evidence>
<evidence type="ECO:0000313" key="9">
    <source>
        <dbReference type="EMBL" id="ASY24437.1"/>
    </source>
</evidence>
<evidence type="ECO:0000256" key="5">
    <source>
        <dbReference type="PROSITE-ProRule" id="PRU00277"/>
    </source>
</evidence>
<dbReference type="InterPro" id="IPR046357">
    <property type="entry name" value="PPIase_dom_sf"/>
</dbReference>